<protein>
    <submittedName>
        <fullName evidence="1">Uncharacterized protein</fullName>
    </submittedName>
</protein>
<comment type="caution">
    <text evidence="1">The sequence shown here is derived from an EMBL/GenBank/DDBJ whole genome shotgun (WGS) entry which is preliminary data.</text>
</comment>
<sequence length="86" mass="10126">MKAVGERQRAAHFMKLKEHTVSYGRKVMLQQYEPIDVHESVTVQLEEGDDLEEVSAELDTVIRENVERRVLKRVLQKKMEDEKDDD</sequence>
<accession>L9WND6</accession>
<name>L9WND6_9EURY</name>
<dbReference type="PATRIC" id="fig|1227500.6.peg.1534"/>
<reference evidence="1 2" key="1">
    <citation type="journal article" date="2014" name="PLoS Genet.">
        <title>Phylogenetically driven sequencing of extremely halophilic archaea reveals strategies for static and dynamic osmo-response.</title>
        <authorList>
            <person name="Becker E.A."/>
            <person name="Seitzer P.M."/>
            <person name="Tritt A."/>
            <person name="Larsen D."/>
            <person name="Krusor M."/>
            <person name="Yao A.I."/>
            <person name="Wu D."/>
            <person name="Madern D."/>
            <person name="Eisen J.A."/>
            <person name="Darling A.E."/>
            <person name="Facciotti M.T."/>
        </authorList>
    </citation>
    <scope>NUCLEOTIDE SEQUENCE [LARGE SCALE GENOMIC DNA]</scope>
    <source>
        <strain evidence="1 2">JCM 10635</strain>
    </source>
</reference>
<dbReference type="Proteomes" id="UP000011690">
    <property type="component" value="Unassembled WGS sequence"/>
</dbReference>
<dbReference type="STRING" id="1227500.C494_07605"/>
<evidence type="ECO:0000313" key="1">
    <source>
        <dbReference type="EMBL" id="ELY49858.1"/>
    </source>
</evidence>
<organism evidence="1 2">
    <name type="scientific">Natronorubrum bangense JCM 10635</name>
    <dbReference type="NCBI Taxonomy" id="1227500"/>
    <lineage>
        <taxon>Archaea</taxon>
        <taxon>Methanobacteriati</taxon>
        <taxon>Methanobacteriota</taxon>
        <taxon>Stenosarchaea group</taxon>
        <taxon>Halobacteria</taxon>
        <taxon>Halobacteriales</taxon>
        <taxon>Natrialbaceae</taxon>
        <taxon>Natronorubrum</taxon>
    </lineage>
</organism>
<dbReference type="AlphaFoldDB" id="L9WND6"/>
<keyword evidence="2" id="KW-1185">Reference proteome</keyword>
<evidence type="ECO:0000313" key="2">
    <source>
        <dbReference type="Proteomes" id="UP000011690"/>
    </source>
</evidence>
<dbReference type="EMBL" id="AOHY01000016">
    <property type="protein sequence ID" value="ELY49858.1"/>
    <property type="molecule type" value="Genomic_DNA"/>
</dbReference>
<gene>
    <name evidence="1" type="ORF">C494_07605</name>
</gene>
<proteinExistence type="predicted"/>